<comment type="caution">
    <text evidence="2">The sequence shown here is derived from an EMBL/GenBank/DDBJ whole genome shotgun (WGS) entry which is preliminary data.</text>
</comment>
<name>A0A8H3CRE9_9AGAM</name>
<evidence type="ECO:0000313" key="2">
    <source>
        <dbReference type="EMBL" id="CAE6492013.1"/>
    </source>
</evidence>
<feature type="transmembrane region" description="Helical" evidence="1">
    <location>
        <begin position="89"/>
        <end position="112"/>
    </location>
</feature>
<evidence type="ECO:0000313" key="3">
    <source>
        <dbReference type="Proteomes" id="UP000663853"/>
    </source>
</evidence>
<dbReference type="Proteomes" id="UP000663853">
    <property type="component" value="Unassembled WGS sequence"/>
</dbReference>
<accession>A0A8H3CRE9</accession>
<protein>
    <submittedName>
        <fullName evidence="2">Uncharacterized protein</fullName>
    </submittedName>
</protein>
<sequence>MIKDDTVIHDKIPPPLDTRIPYKFDNLMSSVKSLRNSVNALLRYSQRNVRRALFSHAMLLYAILDLLGLMATVWWAIGVDSIIGENRIGWLGLACLCARWGLGLFNEIFLIFHGQLFSNTIPATFFFQQCIYFPLVTFTTVIALWRTLGIGNPSLCIIVILRGVLDHAVWIALSYCMFQSRRLENQPPVYWTVQVGELTEGACSDSYEGISWTGIRRRTRDTPYVRTVKAVKHFIWKSAKNALFRRVRQVETKFQVAWMHMFALTAIMLILIRTVILLVQLANEDLPSRTLIQPCELSAKANETLIYVRHPQHQEDPTEISRGWGTQNNYNISFIYQQVEYAGVNRTTYHTG</sequence>
<organism evidence="2 3">
    <name type="scientific">Rhizoctonia solani</name>
    <dbReference type="NCBI Taxonomy" id="456999"/>
    <lineage>
        <taxon>Eukaryota</taxon>
        <taxon>Fungi</taxon>
        <taxon>Dikarya</taxon>
        <taxon>Basidiomycota</taxon>
        <taxon>Agaricomycotina</taxon>
        <taxon>Agaricomycetes</taxon>
        <taxon>Cantharellales</taxon>
        <taxon>Ceratobasidiaceae</taxon>
        <taxon>Rhizoctonia</taxon>
    </lineage>
</organism>
<keyword evidence="1" id="KW-0812">Transmembrane</keyword>
<feature type="transmembrane region" description="Helical" evidence="1">
    <location>
        <begin position="53"/>
        <end position="77"/>
    </location>
</feature>
<reference evidence="2" key="1">
    <citation type="submission" date="2021-01" db="EMBL/GenBank/DDBJ databases">
        <authorList>
            <person name="Kaushik A."/>
        </authorList>
    </citation>
    <scope>NUCLEOTIDE SEQUENCE</scope>
    <source>
        <strain evidence="2">AG6-10EEA</strain>
    </source>
</reference>
<feature type="transmembrane region" description="Helical" evidence="1">
    <location>
        <begin position="256"/>
        <end position="279"/>
    </location>
</feature>
<proteinExistence type="predicted"/>
<keyword evidence="1" id="KW-0472">Membrane</keyword>
<dbReference type="AlphaFoldDB" id="A0A8H3CRE9"/>
<keyword evidence="1" id="KW-1133">Transmembrane helix</keyword>
<gene>
    <name evidence="2" type="ORF">RDB_LOCUS102237</name>
</gene>
<feature type="transmembrane region" description="Helical" evidence="1">
    <location>
        <begin position="124"/>
        <end position="145"/>
    </location>
</feature>
<evidence type="ECO:0000256" key="1">
    <source>
        <dbReference type="SAM" id="Phobius"/>
    </source>
</evidence>
<dbReference type="EMBL" id="CAJMXA010003180">
    <property type="protein sequence ID" value="CAE6492013.1"/>
    <property type="molecule type" value="Genomic_DNA"/>
</dbReference>
<feature type="transmembrane region" description="Helical" evidence="1">
    <location>
        <begin position="157"/>
        <end position="178"/>
    </location>
</feature>